<dbReference type="Proteomes" id="UP000011668">
    <property type="component" value="Unassembled WGS sequence"/>
</dbReference>
<keyword evidence="2" id="KW-0813">Transport</keyword>
<feature type="compositionally biased region" description="Basic and acidic residues" evidence="13">
    <location>
        <begin position="178"/>
        <end position="201"/>
    </location>
</feature>
<dbReference type="STRING" id="983506.L8WTK1"/>
<keyword evidence="6" id="KW-0106">Calcium</keyword>
<dbReference type="OrthoDB" id="416585at2759"/>
<evidence type="ECO:0000256" key="1">
    <source>
        <dbReference type="ARBA" id="ARBA00004141"/>
    </source>
</evidence>
<proteinExistence type="predicted"/>
<evidence type="ECO:0000256" key="9">
    <source>
        <dbReference type="ARBA" id="ARBA00023065"/>
    </source>
</evidence>
<dbReference type="Pfam" id="PF00520">
    <property type="entry name" value="Ion_trans"/>
    <property type="match status" value="1"/>
</dbReference>
<dbReference type="PANTHER" id="PTHR45628:SF7">
    <property type="entry name" value="VOLTAGE-DEPENDENT CALCIUM CHANNEL TYPE A SUBUNIT ALPHA-1"/>
    <property type="match status" value="1"/>
</dbReference>
<keyword evidence="10 14" id="KW-0472">Membrane</keyword>
<dbReference type="GO" id="GO:0098703">
    <property type="term" value="P:calcium ion import across plasma membrane"/>
    <property type="evidence" value="ECO:0007669"/>
    <property type="project" value="TreeGrafter"/>
</dbReference>
<reference evidence="16 17" key="1">
    <citation type="journal article" date="2013" name="Nat. Commun.">
        <title>The evolution and pathogenic mechanisms of the rice sheath blight pathogen.</title>
        <authorList>
            <person name="Zheng A."/>
            <person name="Lin R."/>
            <person name="Xu L."/>
            <person name="Qin P."/>
            <person name="Tang C."/>
            <person name="Ai P."/>
            <person name="Zhang D."/>
            <person name="Liu Y."/>
            <person name="Sun Z."/>
            <person name="Feng H."/>
            <person name="Wang Y."/>
            <person name="Chen Y."/>
            <person name="Liang X."/>
            <person name="Fu R."/>
            <person name="Li Q."/>
            <person name="Zhang J."/>
            <person name="Yu X."/>
            <person name="Xie Z."/>
            <person name="Ding L."/>
            <person name="Guan P."/>
            <person name="Tang J."/>
            <person name="Liang Y."/>
            <person name="Wang S."/>
            <person name="Deng Q."/>
            <person name="Li S."/>
            <person name="Zhu J."/>
            <person name="Wang L."/>
            <person name="Liu H."/>
            <person name="Li P."/>
        </authorList>
    </citation>
    <scope>NUCLEOTIDE SEQUENCE [LARGE SCALE GENOMIC DNA]</scope>
    <source>
        <strain evidence="17">AG-1 IA</strain>
    </source>
</reference>
<dbReference type="InterPro" id="IPR027359">
    <property type="entry name" value="Volt_channel_dom_sf"/>
</dbReference>
<feature type="region of interest" description="Disordered" evidence="13">
    <location>
        <begin position="178"/>
        <end position="221"/>
    </location>
</feature>
<dbReference type="GO" id="GO:0005891">
    <property type="term" value="C:voltage-gated calcium channel complex"/>
    <property type="evidence" value="ECO:0007669"/>
    <property type="project" value="TreeGrafter"/>
</dbReference>
<accession>L8WTK1</accession>
<evidence type="ECO:0000313" key="16">
    <source>
        <dbReference type="EMBL" id="ELU41285.1"/>
    </source>
</evidence>
<dbReference type="AlphaFoldDB" id="L8WTK1"/>
<keyword evidence="3" id="KW-0109">Calcium transport</keyword>
<dbReference type="HOGENOM" id="CLU_534393_0_0_1"/>
<keyword evidence="9" id="KW-0406">Ion transport</keyword>
<keyword evidence="4" id="KW-0107">Calcium channel</keyword>
<feature type="region of interest" description="Disordered" evidence="13">
    <location>
        <begin position="391"/>
        <end position="411"/>
    </location>
</feature>
<dbReference type="GO" id="GO:0008331">
    <property type="term" value="F:high voltage-gated calcium channel activity"/>
    <property type="evidence" value="ECO:0007669"/>
    <property type="project" value="TreeGrafter"/>
</dbReference>
<name>L8WTK1_THACA</name>
<feature type="domain" description="Ion transport" evidence="15">
    <location>
        <begin position="439"/>
        <end position="497"/>
    </location>
</feature>
<dbReference type="EMBL" id="AFRT01001086">
    <property type="protein sequence ID" value="ELU41285.1"/>
    <property type="molecule type" value="Genomic_DNA"/>
</dbReference>
<keyword evidence="8 14" id="KW-1133">Transmembrane helix</keyword>
<comment type="subcellular location">
    <subcellularLocation>
        <location evidence="1">Membrane</location>
        <topology evidence="1">Multi-pass membrane protein</topology>
    </subcellularLocation>
</comment>
<feature type="region of interest" description="Disordered" evidence="13">
    <location>
        <begin position="1"/>
        <end position="156"/>
    </location>
</feature>
<evidence type="ECO:0000256" key="14">
    <source>
        <dbReference type="SAM" id="Phobius"/>
    </source>
</evidence>
<evidence type="ECO:0000256" key="2">
    <source>
        <dbReference type="ARBA" id="ARBA00022448"/>
    </source>
</evidence>
<dbReference type="Gene3D" id="1.20.120.350">
    <property type="entry name" value="Voltage-gated potassium channels. Chain C"/>
    <property type="match status" value="2"/>
</dbReference>
<evidence type="ECO:0000256" key="10">
    <source>
        <dbReference type="ARBA" id="ARBA00023136"/>
    </source>
</evidence>
<sequence length="510" mass="56621">MAPPRTPTRDRSPQRIDTGVVAVSNSVQPSPVGPRTSPEEGLSRRTSWNRAVNDPLGLYASQHDSLPGHHDAESIFDEPESVHPYFSRQSIQSEVSFDSPTLDPVDVDDHTRLTDAAAPHWRGDSAEDEGQSAAWGTVPSTSRRSPASPMRSATLKAVSKHLRRVSLRVVNLAGVQLEDKPMPRTPEREDVPRPFPDREQGEPISEPVPPPEPEDELDRSQHMQLRGRTLGMFGPENGLRKAMRATLLWPGTEPIILVLIFANAVFLTTQAWRSVYVHERVDGYFKTWEDYGLFVLFCIFTVEMIARIIVSGFVLDPEIKPSSVGQWLRDLAPGDNFAARARSVRRKVFEQRAPYAQHAVSDSTTALSEKSPKATLTFALASQVGVASAHASRSDTTARPGQPHPQHIQSQSGTWYLHHATDTPFQIAVARQRILSEQSSTYLRHSWNRTDFVAVCSFWIMFGLAISGKENQPNMHLYVFRALSVLRTARLLAVTKGTSVSVMAGARDSC</sequence>
<organism evidence="16 17">
    <name type="scientific">Thanatephorus cucumeris (strain AG1-IA)</name>
    <name type="common">Rice sheath blight fungus</name>
    <name type="synonym">Rhizoctonia solani</name>
    <dbReference type="NCBI Taxonomy" id="983506"/>
    <lineage>
        <taxon>Eukaryota</taxon>
        <taxon>Fungi</taxon>
        <taxon>Dikarya</taxon>
        <taxon>Basidiomycota</taxon>
        <taxon>Agaricomycotina</taxon>
        <taxon>Agaricomycetes</taxon>
        <taxon>Cantharellales</taxon>
        <taxon>Ceratobasidiaceae</taxon>
        <taxon>Rhizoctonia</taxon>
        <taxon>Rhizoctonia solani AG-1</taxon>
    </lineage>
</organism>
<dbReference type="InterPro" id="IPR005821">
    <property type="entry name" value="Ion_trans_dom"/>
</dbReference>
<evidence type="ECO:0000256" key="12">
    <source>
        <dbReference type="ARBA" id="ARBA00023303"/>
    </source>
</evidence>
<comment type="caution">
    <text evidence="16">The sequence shown here is derived from an EMBL/GenBank/DDBJ whole genome shotgun (WGS) entry which is preliminary data.</text>
</comment>
<evidence type="ECO:0000256" key="5">
    <source>
        <dbReference type="ARBA" id="ARBA00022692"/>
    </source>
</evidence>
<evidence type="ECO:0000259" key="15">
    <source>
        <dbReference type="Pfam" id="PF00520"/>
    </source>
</evidence>
<feature type="transmembrane region" description="Helical" evidence="14">
    <location>
        <begin position="291"/>
        <end position="315"/>
    </location>
</feature>
<gene>
    <name evidence="16" type="ORF">AG1IA_04689</name>
</gene>
<evidence type="ECO:0000256" key="4">
    <source>
        <dbReference type="ARBA" id="ARBA00022673"/>
    </source>
</evidence>
<evidence type="ECO:0000256" key="7">
    <source>
        <dbReference type="ARBA" id="ARBA00022882"/>
    </source>
</evidence>
<keyword evidence="7" id="KW-0851">Voltage-gated channel</keyword>
<protein>
    <submittedName>
        <fullName evidence="16">Ion transport domain-containing protein</fullName>
    </submittedName>
</protein>
<feature type="compositionally biased region" description="Polar residues" evidence="13">
    <location>
        <begin position="87"/>
        <end position="99"/>
    </location>
</feature>
<evidence type="ECO:0000256" key="3">
    <source>
        <dbReference type="ARBA" id="ARBA00022568"/>
    </source>
</evidence>
<dbReference type="PANTHER" id="PTHR45628">
    <property type="entry name" value="VOLTAGE-DEPENDENT CALCIUM CHANNEL TYPE A SUBUNIT ALPHA-1"/>
    <property type="match status" value="1"/>
</dbReference>
<keyword evidence="5 14" id="KW-0812">Transmembrane</keyword>
<dbReference type="InterPro" id="IPR050599">
    <property type="entry name" value="VDCC_alpha-1_subunit"/>
</dbReference>
<evidence type="ECO:0000256" key="11">
    <source>
        <dbReference type="ARBA" id="ARBA00023180"/>
    </source>
</evidence>
<feature type="transmembrane region" description="Helical" evidence="14">
    <location>
        <begin position="247"/>
        <end position="271"/>
    </location>
</feature>
<evidence type="ECO:0000313" key="17">
    <source>
        <dbReference type="Proteomes" id="UP000011668"/>
    </source>
</evidence>
<keyword evidence="17" id="KW-1185">Reference proteome</keyword>
<evidence type="ECO:0000256" key="6">
    <source>
        <dbReference type="ARBA" id="ARBA00022837"/>
    </source>
</evidence>
<evidence type="ECO:0000256" key="8">
    <source>
        <dbReference type="ARBA" id="ARBA00022989"/>
    </source>
</evidence>
<feature type="compositionally biased region" description="Low complexity" evidence="13">
    <location>
        <begin position="139"/>
        <end position="154"/>
    </location>
</feature>
<evidence type="ECO:0000256" key="13">
    <source>
        <dbReference type="SAM" id="MobiDB-lite"/>
    </source>
</evidence>
<keyword evidence="11" id="KW-0325">Glycoprotein</keyword>
<keyword evidence="12" id="KW-0407">Ion channel</keyword>